<accession>A0A1B6GJQ7</accession>
<protein>
    <recommendedName>
        <fullName evidence="3">Tesmin/TSO1-like CXC domain-containing protein</fullName>
    </recommendedName>
</protein>
<reference evidence="2" key="1">
    <citation type="submission" date="2015-11" db="EMBL/GenBank/DDBJ databases">
        <title>De novo transcriptome assembly of four potential Pierce s Disease insect vectors from Arizona vineyards.</title>
        <authorList>
            <person name="Tassone E.E."/>
        </authorList>
    </citation>
    <scope>NUCLEOTIDE SEQUENCE</scope>
</reference>
<proteinExistence type="predicted"/>
<gene>
    <name evidence="2" type="ORF">g.45223</name>
</gene>
<name>A0A1B6GJQ7_9HEMI</name>
<evidence type="ECO:0008006" key="3">
    <source>
        <dbReference type="Google" id="ProtNLM"/>
    </source>
</evidence>
<dbReference type="AlphaFoldDB" id="A0A1B6GJQ7"/>
<feature type="region of interest" description="Disordered" evidence="1">
    <location>
        <begin position="1"/>
        <end position="22"/>
    </location>
</feature>
<sequence>SAFLKASVKPKSDMATLPPTRGAARQHSLRVYLQIQQWLGNPLPPTQWGWSRGEDGILNAVTTNDPVAPDSVLKMIFCRCTTGCGVRCGCRKAGISCSGACGVCL</sequence>
<feature type="non-terminal residue" evidence="2">
    <location>
        <position position="105"/>
    </location>
</feature>
<organism evidence="2">
    <name type="scientific">Cuerna arida</name>
    <dbReference type="NCBI Taxonomy" id="1464854"/>
    <lineage>
        <taxon>Eukaryota</taxon>
        <taxon>Metazoa</taxon>
        <taxon>Ecdysozoa</taxon>
        <taxon>Arthropoda</taxon>
        <taxon>Hexapoda</taxon>
        <taxon>Insecta</taxon>
        <taxon>Pterygota</taxon>
        <taxon>Neoptera</taxon>
        <taxon>Paraneoptera</taxon>
        <taxon>Hemiptera</taxon>
        <taxon>Auchenorrhyncha</taxon>
        <taxon>Membracoidea</taxon>
        <taxon>Cicadellidae</taxon>
        <taxon>Cicadellinae</taxon>
        <taxon>Proconiini</taxon>
        <taxon>Cuerna</taxon>
    </lineage>
</organism>
<feature type="non-terminal residue" evidence="2">
    <location>
        <position position="1"/>
    </location>
</feature>
<evidence type="ECO:0000313" key="2">
    <source>
        <dbReference type="EMBL" id="JAS62689.1"/>
    </source>
</evidence>
<evidence type="ECO:0000256" key="1">
    <source>
        <dbReference type="SAM" id="MobiDB-lite"/>
    </source>
</evidence>
<dbReference type="EMBL" id="GECZ01007080">
    <property type="protein sequence ID" value="JAS62689.1"/>
    <property type="molecule type" value="Transcribed_RNA"/>
</dbReference>